<dbReference type="AlphaFoldDB" id="A0A7G2CVD6"/>
<gene>
    <name evidence="1" type="ORF">ADEAN_000992700</name>
</gene>
<evidence type="ECO:0000313" key="1">
    <source>
        <dbReference type="EMBL" id="CAD2222383.1"/>
    </source>
</evidence>
<keyword evidence="2" id="KW-1185">Reference proteome</keyword>
<dbReference type="Proteomes" id="UP000515908">
    <property type="component" value="Chromosome 26"/>
</dbReference>
<dbReference type="EMBL" id="LR877170">
    <property type="protein sequence ID" value="CAD2222383.1"/>
    <property type="molecule type" value="Genomic_DNA"/>
</dbReference>
<proteinExistence type="predicted"/>
<name>A0A7G2CVD6_9TRYP</name>
<evidence type="ECO:0000313" key="2">
    <source>
        <dbReference type="Proteomes" id="UP000515908"/>
    </source>
</evidence>
<dbReference type="VEuPathDB" id="TriTrypDB:ADEAN_000992700"/>
<accession>A0A7G2CVD6</accession>
<organism evidence="1 2">
    <name type="scientific">Angomonas deanei</name>
    <dbReference type="NCBI Taxonomy" id="59799"/>
    <lineage>
        <taxon>Eukaryota</taxon>
        <taxon>Discoba</taxon>
        <taxon>Euglenozoa</taxon>
        <taxon>Kinetoplastea</taxon>
        <taxon>Metakinetoplastina</taxon>
        <taxon>Trypanosomatida</taxon>
        <taxon>Trypanosomatidae</taxon>
        <taxon>Strigomonadinae</taxon>
        <taxon>Angomonas</taxon>
    </lineage>
</organism>
<protein>
    <submittedName>
        <fullName evidence="1">Uncharacterized protein</fullName>
    </submittedName>
</protein>
<reference evidence="1 2" key="1">
    <citation type="submission" date="2020-08" db="EMBL/GenBank/DDBJ databases">
        <authorList>
            <person name="Newling K."/>
            <person name="Davey J."/>
            <person name="Forrester S."/>
        </authorList>
    </citation>
    <scope>NUCLEOTIDE SEQUENCE [LARGE SCALE GENOMIC DNA]</scope>
    <source>
        <strain evidence="2">Crithidia deanei Carvalho (ATCC PRA-265)</strain>
    </source>
</reference>
<sequence length="316" mass="35822">MDCIPEVAEKRSWLLYSSRGDKSKPSKDSDGRFLVSEFLRGFLCNIQTVDPKNNALLCCAALLLDLSCVIHDFAEHLRATCLKEIFGCCVITNAPDQLDTLSGNFVHDGSDEMDRISSWLNGKADGNRVEYTLSIGGESGSGKTRAALQCAKRLEGRREYGSDDSDYLTVYIKLSKEDDETLKDKNVASYFLKGGDREAAVDYIETHDLRSAKDVDELIRHSDKTYGEDYILTAIRARLCFDFVRRKIYEITGYSIFHAERKFKQVFFVFDEAAACPWVYRSVNQVMGGCHTLPEYFRPPHRFCRKIQGGVLQYGN</sequence>